<evidence type="ECO:0000313" key="2">
    <source>
        <dbReference type="Proteomes" id="UP000197138"/>
    </source>
</evidence>
<dbReference type="EMBL" id="MTKT01001080">
    <property type="protein sequence ID" value="OWM86960.1"/>
    <property type="molecule type" value="Genomic_DNA"/>
</dbReference>
<proteinExistence type="predicted"/>
<dbReference type="Proteomes" id="UP000197138">
    <property type="component" value="Unassembled WGS sequence"/>
</dbReference>
<sequence length="98" mass="10961">MSLLGPLELDCALTELLHPQSSSSILSWLIPSLIAPIEGPSRKTYGLPQEFDRKDFGDSCLRKIIFDVTAKFGSKFENLPEFNLDSWIDPECTVKCAK</sequence>
<dbReference type="AlphaFoldDB" id="A0A218XQ43"/>
<gene>
    <name evidence="1" type="ORF">CDL15_Pgr015996</name>
</gene>
<reference evidence="2" key="1">
    <citation type="journal article" date="2017" name="Plant J.">
        <title>The pomegranate (Punica granatum L.) genome and the genomics of punicalagin biosynthesis.</title>
        <authorList>
            <person name="Qin G."/>
            <person name="Xu C."/>
            <person name="Ming R."/>
            <person name="Tang H."/>
            <person name="Guyot R."/>
            <person name="Kramer E.M."/>
            <person name="Hu Y."/>
            <person name="Yi X."/>
            <person name="Qi Y."/>
            <person name="Xu X."/>
            <person name="Gao Z."/>
            <person name="Pan H."/>
            <person name="Jian J."/>
            <person name="Tian Y."/>
            <person name="Yue Z."/>
            <person name="Xu Y."/>
        </authorList>
    </citation>
    <scope>NUCLEOTIDE SEQUENCE [LARGE SCALE GENOMIC DNA]</scope>
    <source>
        <strain evidence="2">cv. Dabenzi</strain>
    </source>
</reference>
<name>A0A218XQ43_PUNGR</name>
<evidence type="ECO:0000313" key="1">
    <source>
        <dbReference type="EMBL" id="OWM86960.1"/>
    </source>
</evidence>
<organism evidence="1 2">
    <name type="scientific">Punica granatum</name>
    <name type="common">Pomegranate</name>
    <dbReference type="NCBI Taxonomy" id="22663"/>
    <lineage>
        <taxon>Eukaryota</taxon>
        <taxon>Viridiplantae</taxon>
        <taxon>Streptophyta</taxon>
        <taxon>Embryophyta</taxon>
        <taxon>Tracheophyta</taxon>
        <taxon>Spermatophyta</taxon>
        <taxon>Magnoliopsida</taxon>
        <taxon>eudicotyledons</taxon>
        <taxon>Gunneridae</taxon>
        <taxon>Pentapetalae</taxon>
        <taxon>rosids</taxon>
        <taxon>malvids</taxon>
        <taxon>Myrtales</taxon>
        <taxon>Lythraceae</taxon>
        <taxon>Punica</taxon>
    </lineage>
</organism>
<protein>
    <submittedName>
        <fullName evidence="1">Uncharacterized protein</fullName>
    </submittedName>
</protein>
<comment type="caution">
    <text evidence="1">The sequence shown here is derived from an EMBL/GenBank/DDBJ whole genome shotgun (WGS) entry which is preliminary data.</text>
</comment>
<accession>A0A218XQ43</accession>